<dbReference type="EMBL" id="CP098023">
    <property type="protein sequence ID" value="WKD51088.1"/>
    <property type="molecule type" value="Genomic_DNA"/>
</dbReference>
<dbReference type="RefSeq" id="WP_301418022.1">
    <property type="nucleotide sequence ID" value="NZ_CP098023.1"/>
</dbReference>
<protein>
    <submittedName>
        <fullName evidence="2">Uncharacterized protein</fullName>
    </submittedName>
</protein>
<proteinExistence type="predicted"/>
<gene>
    <name evidence="2" type="ORF">M8T91_06600</name>
</gene>
<keyword evidence="3" id="KW-1185">Reference proteome</keyword>
<evidence type="ECO:0000313" key="2">
    <source>
        <dbReference type="EMBL" id="WKD51088.1"/>
    </source>
</evidence>
<organism evidence="2 3">
    <name type="scientific">Microbulbifer spongiae</name>
    <dbReference type="NCBI Taxonomy" id="2944933"/>
    <lineage>
        <taxon>Bacteria</taxon>
        <taxon>Pseudomonadati</taxon>
        <taxon>Pseudomonadota</taxon>
        <taxon>Gammaproteobacteria</taxon>
        <taxon>Cellvibrionales</taxon>
        <taxon>Microbulbiferaceae</taxon>
        <taxon>Microbulbifer</taxon>
    </lineage>
</organism>
<dbReference type="Proteomes" id="UP001321520">
    <property type="component" value="Chromosome"/>
</dbReference>
<keyword evidence="1" id="KW-0732">Signal</keyword>
<reference evidence="2 3" key="1">
    <citation type="submission" date="2022-05" db="EMBL/GenBank/DDBJ databases">
        <title>Microbulbifer sp. nov., isolated from sponge.</title>
        <authorList>
            <person name="Gao L."/>
        </authorList>
    </citation>
    <scope>NUCLEOTIDE SEQUENCE [LARGE SCALE GENOMIC DNA]</scope>
    <source>
        <strain evidence="2 3">MI-G</strain>
    </source>
</reference>
<feature type="chain" id="PRO_5046369821" evidence="1">
    <location>
        <begin position="22"/>
        <end position="168"/>
    </location>
</feature>
<feature type="signal peptide" evidence="1">
    <location>
        <begin position="1"/>
        <end position="21"/>
    </location>
</feature>
<name>A0ABY9EDI4_9GAMM</name>
<sequence>MKLIIKILLTFIASFSGLSIAYDGSGTAVVDVTGSLTGAGNGQGCWSYDPNNEITSISGEVTVVIDGFIFPIANVTASIDSDIPANSSTGGMFVITSCTNNGGLIDGCAALPAVGVLTPYDSHSTSFNGSSFPVKVTSATVAPNPLNQQPFTTKVTFNLSPPAPGCTP</sequence>
<evidence type="ECO:0000256" key="1">
    <source>
        <dbReference type="SAM" id="SignalP"/>
    </source>
</evidence>
<evidence type="ECO:0000313" key="3">
    <source>
        <dbReference type="Proteomes" id="UP001321520"/>
    </source>
</evidence>
<accession>A0ABY9EDI4</accession>